<comment type="subcellular location">
    <subcellularLocation>
        <location evidence="6">Cytoplasm</location>
    </subcellularLocation>
</comment>
<feature type="compositionally biased region" description="Polar residues" evidence="7">
    <location>
        <begin position="10"/>
        <end position="20"/>
    </location>
</feature>
<gene>
    <name evidence="6" type="primary">rsmI</name>
    <name evidence="10" type="ORF">SAMN04244559_00625</name>
</gene>
<dbReference type="InterPro" id="IPR035996">
    <property type="entry name" value="4pyrrol_Methylase_sf"/>
</dbReference>
<reference evidence="11" key="1">
    <citation type="submission" date="2016-10" db="EMBL/GenBank/DDBJ databases">
        <authorList>
            <person name="Varghese N."/>
            <person name="Submissions S."/>
        </authorList>
    </citation>
    <scope>NUCLEOTIDE SEQUENCE [LARGE SCALE GENOMIC DNA]</scope>
    <source>
        <strain evidence="11">DSM 13234</strain>
    </source>
</reference>
<proteinExistence type="inferred from homology"/>
<evidence type="ECO:0000256" key="1">
    <source>
        <dbReference type="ARBA" id="ARBA00022490"/>
    </source>
</evidence>
<organism evidence="10 11">
    <name type="scientific">Magnetospirillum fulvum</name>
    <name type="common">Rhodospirillum fulvum</name>
    <dbReference type="NCBI Taxonomy" id="1082"/>
    <lineage>
        <taxon>Bacteria</taxon>
        <taxon>Pseudomonadati</taxon>
        <taxon>Pseudomonadota</taxon>
        <taxon>Alphaproteobacteria</taxon>
        <taxon>Rhodospirillales</taxon>
        <taxon>Rhodospirillaceae</taxon>
        <taxon>Magnetospirillum</taxon>
    </lineage>
</organism>
<dbReference type="AlphaFoldDB" id="A0A1H6H1A9"/>
<dbReference type="Gene3D" id="3.40.1010.10">
    <property type="entry name" value="Cobalt-precorrin-4 Transmethylase, Domain 1"/>
    <property type="match status" value="1"/>
</dbReference>
<comment type="function">
    <text evidence="6">Catalyzes the 2'-O-methylation of the ribose of cytidine 1402 (C1402) in 16S rRNA.</text>
</comment>
<evidence type="ECO:0000256" key="7">
    <source>
        <dbReference type="SAM" id="MobiDB-lite"/>
    </source>
</evidence>
<dbReference type="CDD" id="cd11648">
    <property type="entry name" value="RsmI"/>
    <property type="match status" value="1"/>
</dbReference>
<dbReference type="OrthoDB" id="9809084at2"/>
<evidence type="ECO:0000256" key="5">
    <source>
        <dbReference type="ARBA" id="ARBA00022691"/>
    </source>
</evidence>
<keyword evidence="1 6" id="KW-0963">Cytoplasm</keyword>
<evidence type="ECO:0000259" key="8">
    <source>
        <dbReference type="Pfam" id="PF00590"/>
    </source>
</evidence>
<evidence type="ECO:0000313" key="11">
    <source>
        <dbReference type="Proteomes" id="UP000182983"/>
    </source>
</evidence>
<dbReference type="InterPro" id="IPR008189">
    <property type="entry name" value="rRNA_ssu_MeTfrase_I"/>
</dbReference>
<feature type="domain" description="Tetrapyrrole methylase" evidence="8">
    <location>
        <begin position="49"/>
        <end position="248"/>
    </location>
</feature>
<dbReference type="EC" id="2.1.1.198" evidence="6"/>
<dbReference type="Pfam" id="PF00590">
    <property type="entry name" value="TP_methylase"/>
    <property type="match status" value="1"/>
</dbReference>
<dbReference type="NCBIfam" id="TIGR00096">
    <property type="entry name" value="16S rRNA (cytidine(1402)-2'-O)-methyltransferase"/>
    <property type="match status" value="1"/>
</dbReference>
<keyword evidence="4 6" id="KW-0808">Transferase</keyword>
<evidence type="ECO:0000256" key="4">
    <source>
        <dbReference type="ARBA" id="ARBA00022679"/>
    </source>
</evidence>
<evidence type="ECO:0000256" key="6">
    <source>
        <dbReference type="HAMAP-Rule" id="MF_01877"/>
    </source>
</evidence>
<evidence type="ECO:0000256" key="3">
    <source>
        <dbReference type="ARBA" id="ARBA00022603"/>
    </source>
</evidence>
<dbReference type="FunFam" id="3.30.950.10:FF:000002">
    <property type="entry name" value="Ribosomal RNA small subunit methyltransferase I"/>
    <property type="match status" value="1"/>
</dbReference>
<dbReference type="InterPro" id="IPR000878">
    <property type="entry name" value="4pyrrol_Mease"/>
</dbReference>
<keyword evidence="5 6" id="KW-0949">S-adenosyl-L-methionine</keyword>
<name>A0A1H6H1A9_MAGFU</name>
<keyword evidence="3 6" id="KW-0489">Methyltransferase</keyword>
<dbReference type="HAMAP" id="MF_01877">
    <property type="entry name" value="16SrRNA_methyltr_I"/>
    <property type="match status" value="1"/>
</dbReference>
<dbReference type="Gene3D" id="3.30.950.10">
    <property type="entry name" value="Methyltransferase, Cobalt-precorrin-4 Transmethylase, Domain 2"/>
    <property type="match status" value="1"/>
</dbReference>
<dbReference type="GO" id="GO:0070677">
    <property type="term" value="F:rRNA (cytosine-2'-O-)-methyltransferase activity"/>
    <property type="evidence" value="ECO:0007669"/>
    <property type="project" value="UniProtKB-UniRule"/>
</dbReference>
<accession>A0A1H6H1A9</accession>
<dbReference type="Proteomes" id="UP000182983">
    <property type="component" value="Unassembled WGS sequence"/>
</dbReference>
<evidence type="ECO:0000313" key="10">
    <source>
        <dbReference type="EMBL" id="SEH27945.1"/>
    </source>
</evidence>
<dbReference type="PROSITE" id="PS01296">
    <property type="entry name" value="RSMI"/>
    <property type="match status" value="1"/>
</dbReference>
<protein>
    <recommendedName>
        <fullName evidence="6">Ribosomal RNA small subunit methyltransferase I</fullName>
        <ecNumber evidence="6">2.1.1.198</ecNumber>
    </recommendedName>
    <alternativeName>
        <fullName evidence="6">16S rRNA 2'-O-ribose C1402 methyltransferase</fullName>
    </alternativeName>
    <alternativeName>
        <fullName evidence="6">rRNA (cytidine-2'-O-)-methyltransferase RsmI</fullName>
    </alternativeName>
</protein>
<feature type="region of interest" description="Disordered" evidence="7">
    <location>
        <begin position="1"/>
        <end position="40"/>
    </location>
</feature>
<dbReference type="InterPro" id="IPR053910">
    <property type="entry name" value="RsmI_HTH"/>
</dbReference>
<dbReference type="SUPFAM" id="SSF53790">
    <property type="entry name" value="Tetrapyrrole methylase"/>
    <property type="match status" value="1"/>
</dbReference>
<dbReference type="GO" id="GO:0005737">
    <property type="term" value="C:cytoplasm"/>
    <property type="evidence" value="ECO:0007669"/>
    <property type="project" value="UniProtKB-SubCell"/>
</dbReference>
<keyword evidence="2 6" id="KW-0698">rRNA processing</keyword>
<keyword evidence="11" id="KW-1185">Reference proteome</keyword>
<dbReference type="Pfam" id="PF23016">
    <property type="entry name" value="RsmI_C"/>
    <property type="match status" value="1"/>
</dbReference>
<feature type="domain" description="RsmI HTH" evidence="9">
    <location>
        <begin position="274"/>
        <end position="317"/>
    </location>
</feature>
<dbReference type="InterPro" id="IPR014777">
    <property type="entry name" value="4pyrrole_Mease_sub1"/>
</dbReference>
<dbReference type="InterPro" id="IPR018063">
    <property type="entry name" value="SAM_MeTrfase_RsmI_CS"/>
</dbReference>
<dbReference type="PANTHER" id="PTHR46111">
    <property type="entry name" value="RIBOSOMAL RNA SMALL SUBUNIT METHYLTRANSFERASE I"/>
    <property type="match status" value="1"/>
</dbReference>
<sequence length="324" mass="33850">MTRQRHGATETRTGAKQPSLDQAGGDTAAAETSGEISPWGRGSKPAAGLYLVATPIGNLRDITLRALDVLSAADLVACEDTRVTGKLLRLLGLKASLTPYHDHNADQARPALLAKLEQGAVVALVSDAGTPLVSDPGYRLVRDCVERGIAVTALPGASAVLTGLQLSALPVERFLFAGFLPPRGAKRRAALQELAAAPATLVLYEAPHRAAETLADMAAVLGDREAALARELTKMHEEVVRGPLSELAARFAATPPRGEVVIVAAPPGAAEAPSALDVETRLRQQIEGGASVKDAAALIAAETGHPRRDVYALALRLFRGSNEE</sequence>
<comment type="catalytic activity">
    <reaction evidence="6">
        <text>cytidine(1402) in 16S rRNA + S-adenosyl-L-methionine = 2'-O-methylcytidine(1402) in 16S rRNA + S-adenosyl-L-homocysteine + H(+)</text>
        <dbReference type="Rhea" id="RHEA:42924"/>
        <dbReference type="Rhea" id="RHEA-COMP:10285"/>
        <dbReference type="Rhea" id="RHEA-COMP:10286"/>
        <dbReference type="ChEBI" id="CHEBI:15378"/>
        <dbReference type="ChEBI" id="CHEBI:57856"/>
        <dbReference type="ChEBI" id="CHEBI:59789"/>
        <dbReference type="ChEBI" id="CHEBI:74495"/>
        <dbReference type="ChEBI" id="CHEBI:82748"/>
        <dbReference type="EC" id="2.1.1.198"/>
    </reaction>
</comment>
<dbReference type="PIRSF" id="PIRSF005917">
    <property type="entry name" value="MTase_YraL"/>
    <property type="match status" value="1"/>
</dbReference>
<dbReference type="InterPro" id="IPR014776">
    <property type="entry name" value="4pyrrole_Mease_sub2"/>
</dbReference>
<dbReference type="FunFam" id="3.40.1010.10:FF:000007">
    <property type="entry name" value="Ribosomal RNA small subunit methyltransferase I"/>
    <property type="match status" value="1"/>
</dbReference>
<evidence type="ECO:0000256" key="2">
    <source>
        <dbReference type="ARBA" id="ARBA00022552"/>
    </source>
</evidence>
<dbReference type="EMBL" id="FNWO01000002">
    <property type="protein sequence ID" value="SEH27945.1"/>
    <property type="molecule type" value="Genomic_DNA"/>
</dbReference>
<evidence type="ECO:0000259" key="9">
    <source>
        <dbReference type="Pfam" id="PF23016"/>
    </source>
</evidence>
<dbReference type="PANTHER" id="PTHR46111:SF1">
    <property type="entry name" value="RIBOSOMAL RNA SMALL SUBUNIT METHYLTRANSFERASE I"/>
    <property type="match status" value="1"/>
</dbReference>
<comment type="similarity">
    <text evidence="6">Belongs to the methyltransferase superfamily. RsmI family.</text>
</comment>
<dbReference type="RefSeq" id="WP_083386595.1">
    <property type="nucleotide sequence ID" value="NZ_FNWO01000002.1"/>
</dbReference>